<keyword evidence="1" id="KW-0378">Hydrolase</keyword>
<evidence type="ECO:0000313" key="9">
    <source>
        <dbReference type="EMBL" id="CAL7941514.1"/>
    </source>
</evidence>
<accession>A0ABP1NKF2</accession>
<organism evidence="9 10">
    <name type="scientific">Xylocopa violacea</name>
    <name type="common">Violet carpenter bee</name>
    <name type="synonym">Apis violacea</name>
    <dbReference type="NCBI Taxonomy" id="135666"/>
    <lineage>
        <taxon>Eukaryota</taxon>
        <taxon>Metazoa</taxon>
        <taxon>Ecdysozoa</taxon>
        <taxon>Arthropoda</taxon>
        <taxon>Hexapoda</taxon>
        <taxon>Insecta</taxon>
        <taxon>Pterygota</taxon>
        <taxon>Neoptera</taxon>
        <taxon>Endopterygota</taxon>
        <taxon>Hymenoptera</taxon>
        <taxon>Apocrita</taxon>
        <taxon>Aculeata</taxon>
        <taxon>Apoidea</taxon>
        <taxon>Anthophila</taxon>
        <taxon>Apidae</taxon>
        <taxon>Xylocopa</taxon>
        <taxon>Xylocopa</taxon>
    </lineage>
</organism>
<dbReference type="SUPFAM" id="SSF56024">
    <property type="entry name" value="Phospholipase D/nuclease"/>
    <property type="match status" value="1"/>
</dbReference>
<evidence type="ECO:0000313" key="10">
    <source>
        <dbReference type="Proteomes" id="UP001642520"/>
    </source>
</evidence>
<keyword evidence="3" id="KW-0443">Lipid metabolism</keyword>
<evidence type="ECO:0000256" key="1">
    <source>
        <dbReference type="ARBA" id="ARBA00022801"/>
    </source>
</evidence>
<dbReference type="Gene3D" id="3.30.870.10">
    <property type="entry name" value="Endonuclease Chain A"/>
    <property type="match status" value="1"/>
</dbReference>
<dbReference type="PROSITE" id="PS50035">
    <property type="entry name" value="PLD"/>
    <property type="match status" value="1"/>
</dbReference>
<keyword evidence="7" id="KW-0812">Transmembrane</keyword>
<dbReference type="PANTHER" id="PTHR43856:SF1">
    <property type="entry name" value="MITOCHONDRIAL CARDIOLIPIN HYDROLASE"/>
    <property type="match status" value="1"/>
</dbReference>
<dbReference type="InterPro" id="IPR025202">
    <property type="entry name" value="PLD-like_dom"/>
</dbReference>
<name>A0ABP1NKF2_XYLVO</name>
<evidence type="ECO:0000256" key="2">
    <source>
        <dbReference type="ARBA" id="ARBA00022963"/>
    </source>
</evidence>
<feature type="transmembrane region" description="Helical" evidence="7">
    <location>
        <begin position="6"/>
        <end position="23"/>
    </location>
</feature>
<comment type="similarity">
    <text evidence="4">Belongs to the phospholipase D family. MitoPLD/Zucchini subfamily.</text>
</comment>
<keyword evidence="10" id="KW-1185">Reference proteome</keyword>
<keyword evidence="7" id="KW-1133">Transmembrane helix</keyword>
<dbReference type="PANTHER" id="PTHR43856">
    <property type="entry name" value="CARDIOLIPIN HYDROLASE"/>
    <property type="match status" value="1"/>
</dbReference>
<keyword evidence="7" id="KW-0472">Membrane</keyword>
<evidence type="ECO:0000256" key="5">
    <source>
        <dbReference type="ARBA" id="ARBA00040549"/>
    </source>
</evidence>
<proteinExistence type="inferred from homology"/>
<evidence type="ECO:0000256" key="6">
    <source>
        <dbReference type="ARBA" id="ARBA00043167"/>
    </source>
</evidence>
<dbReference type="Pfam" id="PF13091">
    <property type="entry name" value="PLDc_2"/>
    <property type="match status" value="1"/>
</dbReference>
<dbReference type="Proteomes" id="UP001642520">
    <property type="component" value="Unassembled WGS sequence"/>
</dbReference>
<dbReference type="SMART" id="SM00155">
    <property type="entry name" value="PLDc"/>
    <property type="match status" value="1"/>
</dbReference>
<evidence type="ECO:0000256" key="4">
    <source>
        <dbReference type="ARBA" id="ARBA00038012"/>
    </source>
</evidence>
<comment type="caution">
    <text evidence="9">The sequence shown here is derived from an EMBL/GenBank/DDBJ whole genome shotgun (WGS) entry which is preliminary data.</text>
</comment>
<protein>
    <recommendedName>
        <fullName evidence="5">Mitochondrial cardiolipin hydrolase</fullName>
    </recommendedName>
    <alternativeName>
        <fullName evidence="6">Mitochondrial phospholipase</fullName>
    </alternativeName>
</protein>
<evidence type="ECO:0000259" key="8">
    <source>
        <dbReference type="PROSITE" id="PS50035"/>
    </source>
</evidence>
<evidence type="ECO:0000256" key="7">
    <source>
        <dbReference type="SAM" id="Phobius"/>
    </source>
</evidence>
<dbReference type="EMBL" id="CAXAJV020001292">
    <property type="protein sequence ID" value="CAL7941514.1"/>
    <property type="molecule type" value="Genomic_DNA"/>
</dbReference>
<gene>
    <name evidence="9" type="ORF">XYLVIOL_LOCUS5044</name>
</gene>
<reference evidence="9 10" key="1">
    <citation type="submission" date="2024-08" db="EMBL/GenBank/DDBJ databases">
        <authorList>
            <person name="Will J Nash"/>
            <person name="Angela Man"/>
            <person name="Seanna McTaggart"/>
            <person name="Kendall Baker"/>
            <person name="Tom Barker"/>
            <person name="Leah Catchpole"/>
            <person name="Alex Durrant"/>
            <person name="Karim Gharbi"/>
            <person name="Naomi Irish"/>
            <person name="Gemy Kaithakottil"/>
            <person name="Debby Ku"/>
            <person name="Aaliyah Providence"/>
            <person name="Felix Shaw"/>
            <person name="David Swarbreck"/>
            <person name="Chris Watkins"/>
            <person name="Ann M. McCartney"/>
            <person name="Giulio Formenti"/>
            <person name="Alice Mouton"/>
            <person name="Noel Vella"/>
            <person name="Bjorn M von Reumont"/>
            <person name="Adriana Vella"/>
            <person name="Wilfried Haerty"/>
        </authorList>
    </citation>
    <scope>NUCLEOTIDE SEQUENCE [LARGE SCALE GENOMIC DNA]</scope>
</reference>
<evidence type="ECO:0000256" key="3">
    <source>
        <dbReference type="ARBA" id="ARBA00023098"/>
    </source>
</evidence>
<sequence>MKSNQILLVGGIVLSSEIIWYLYKRFYKHRNTSMNTSKVSNANDHGPKEKISEVMFFREESSLCRAHFISNIDCFKDNCSVRYLRKLESYINQAEQSLDVCMYMLTCQLLAIAIVNAHKRGVLVRIIMDRHMASQGVSETALFHNNGVAIRLEQLNGLMHHKFVIVDNLMVITGSTNWTMTAFFGNFDHVLVTNQRTLVKPFVDEFDRLWKAFSKSSENLDCLLKPSADNSS</sequence>
<feature type="domain" description="PLD phosphodiesterase" evidence="8">
    <location>
        <begin position="155"/>
        <end position="182"/>
    </location>
</feature>
<dbReference type="InterPro" id="IPR001736">
    <property type="entry name" value="PLipase_D/transphosphatidylase"/>
</dbReference>
<keyword evidence="2" id="KW-0442">Lipid degradation</keyword>
<dbReference type="InterPro" id="IPR051406">
    <property type="entry name" value="PLD_domain"/>
</dbReference>